<dbReference type="InterPro" id="IPR055557">
    <property type="entry name" value="DUF7133"/>
</dbReference>
<evidence type="ECO:0000256" key="5">
    <source>
        <dbReference type="SAM" id="MobiDB-lite"/>
    </source>
</evidence>
<dbReference type="InterPro" id="IPR011042">
    <property type="entry name" value="6-blade_b-propeller_TolB-like"/>
</dbReference>
<reference evidence="8 9" key="1">
    <citation type="submission" date="2019-02" db="EMBL/GenBank/DDBJ databases">
        <title>Deep-cultivation of Planctomycetes and their phenomic and genomic characterization uncovers novel biology.</title>
        <authorList>
            <person name="Wiegand S."/>
            <person name="Jogler M."/>
            <person name="Boedeker C."/>
            <person name="Pinto D."/>
            <person name="Vollmers J."/>
            <person name="Rivas-Marin E."/>
            <person name="Kohn T."/>
            <person name="Peeters S.H."/>
            <person name="Heuer A."/>
            <person name="Rast P."/>
            <person name="Oberbeckmann S."/>
            <person name="Bunk B."/>
            <person name="Jeske O."/>
            <person name="Meyerdierks A."/>
            <person name="Storesund J.E."/>
            <person name="Kallscheuer N."/>
            <person name="Luecker S."/>
            <person name="Lage O.M."/>
            <person name="Pohl T."/>
            <person name="Merkel B.J."/>
            <person name="Hornburger P."/>
            <person name="Mueller R.-W."/>
            <person name="Bruemmer F."/>
            <person name="Labrenz M."/>
            <person name="Spormann A.M."/>
            <person name="Op den Camp H."/>
            <person name="Overmann J."/>
            <person name="Amann R."/>
            <person name="Jetten M.S.M."/>
            <person name="Mascher T."/>
            <person name="Medema M.H."/>
            <person name="Devos D.P."/>
            <person name="Kaster A.-K."/>
            <person name="Ovreas L."/>
            <person name="Rohde M."/>
            <person name="Galperin M.Y."/>
            <person name="Jogler C."/>
        </authorList>
    </citation>
    <scope>NUCLEOTIDE SEQUENCE [LARGE SCALE GENOMIC DNA]</scope>
    <source>
        <strain evidence="8 9">Poly30</strain>
    </source>
</reference>
<dbReference type="SMART" id="SM00567">
    <property type="entry name" value="EZ_HEAT"/>
    <property type="match status" value="5"/>
</dbReference>
<keyword evidence="3 4" id="KW-0408">Iron</keyword>
<dbReference type="Gene3D" id="1.25.10.10">
    <property type="entry name" value="Leucine-rich Repeat Variant"/>
    <property type="match status" value="2"/>
</dbReference>
<dbReference type="InterPro" id="IPR004155">
    <property type="entry name" value="PBS_lyase_HEAT"/>
</dbReference>
<proteinExistence type="predicted"/>
<dbReference type="InterPro" id="IPR036909">
    <property type="entry name" value="Cyt_c-like_dom_sf"/>
</dbReference>
<dbReference type="PANTHER" id="PTHR33546:SF1">
    <property type="entry name" value="LARGE, MULTIFUNCTIONAL SECRETED PROTEIN"/>
    <property type="match status" value="1"/>
</dbReference>
<evidence type="ECO:0000256" key="6">
    <source>
        <dbReference type="SAM" id="SignalP"/>
    </source>
</evidence>
<keyword evidence="6" id="KW-0732">Signal</keyword>
<name>A0A518EST8_9BACT</name>
<dbReference type="InterPro" id="IPR011041">
    <property type="entry name" value="Quinoprot_gluc/sorb_DH_b-prop"/>
</dbReference>
<protein>
    <submittedName>
        <fullName evidence="8">HEAT repeat protein</fullName>
    </submittedName>
</protein>
<dbReference type="Pfam" id="PF13646">
    <property type="entry name" value="HEAT_2"/>
    <property type="match status" value="1"/>
</dbReference>
<evidence type="ECO:0000259" key="7">
    <source>
        <dbReference type="PROSITE" id="PS51007"/>
    </source>
</evidence>
<accession>A0A518EST8</accession>
<dbReference type="InterPro" id="IPR013427">
    <property type="entry name" value="Haem-bd_dom_put"/>
</dbReference>
<feature type="signal peptide" evidence="6">
    <location>
        <begin position="1"/>
        <end position="19"/>
    </location>
</feature>
<dbReference type="GO" id="GO:0046872">
    <property type="term" value="F:metal ion binding"/>
    <property type="evidence" value="ECO:0007669"/>
    <property type="project" value="UniProtKB-KW"/>
</dbReference>
<dbReference type="Gene3D" id="2.120.10.30">
    <property type="entry name" value="TolB, C-terminal domain"/>
    <property type="match status" value="1"/>
</dbReference>
<evidence type="ECO:0000256" key="1">
    <source>
        <dbReference type="ARBA" id="ARBA00022617"/>
    </source>
</evidence>
<dbReference type="NCBIfam" id="TIGR02603">
    <property type="entry name" value="CxxCH_TIGR02603"/>
    <property type="match status" value="1"/>
</dbReference>
<keyword evidence="9" id="KW-1185">Reference proteome</keyword>
<dbReference type="AlphaFoldDB" id="A0A518EST8"/>
<dbReference type="SUPFAM" id="SSF48371">
    <property type="entry name" value="ARM repeat"/>
    <property type="match status" value="1"/>
</dbReference>
<dbReference type="InterPro" id="IPR011989">
    <property type="entry name" value="ARM-like"/>
</dbReference>
<dbReference type="InterPro" id="IPR009056">
    <property type="entry name" value="Cyt_c-like_dom"/>
</dbReference>
<gene>
    <name evidence="8" type="ORF">Poly30_26780</name>
</gene>
<dbReference type="SUPFAM" id="SSF46626">
    <property type="entry name" value="Cytochrome c"/>
    <property type="match status" value="1"/>
</dbReference>
<evidence type="ECO:0000313" key="9">
    <source>
        <dbReference type="Proteomes" id="UP000320390"/>
    </source>
</evidence>
<evidence type="ECO:0000256" key="4">
    <source>
        <dbReference type="PROSITE-ProRule" id="PRU00433"/>
    </source>
</evidence>
<evidence type="ECO:0000313" key="8">
    <source>
        <dbReference type="EMBL" id="QDV07159.1"/>
    </source>
</evidence>
<keyword evidence="1 4" id="KW-0349">Heme</keyword>
<evidence type="ECO:0000256" key="2">
    <source>
        <dbReference type="ARBA" id="ARBA00022723"/>
    </source>
</evidence>
<dbReference type="SUPFAM" id="SSF50952">
    <property type="entry name" value="Soluble quinoprotein glucose dehydrogenase"/>
    <property type="match status" value="1"/>
</dbReference>
<organism evidence="8 9">
    <name type="scientific">Saltatorellus ferox</name>
    <dbReference type="NCBI Taxonomy" id="2528018"/>
    <lineage>
        <taxon>Bacteria</taxon>
        <taxon>Pseudomonadati</taxon>
        <taxon>Planctomycetota</taxon>
        <taxon>Planctomycetia</taxon>
        <taxon>Planctomycetia incertae sedis</taxon>
        <taxon>Saltatorellus</taxon>
    </lineage>
</organism>
<sequence precursor="true">MCMTSVIATLFLGLAPALAQGDSDDGGGRDGKPSNGSAHGDGAIETAPVELASEAREALKRFRIPEGFRAELFASEPLLAHPVAFCFDVFGRAYVAETFRHHKGVTDIREHMDWLEDDLAIKTVEDRVAMFRKHEGDEGLARGYAVETERVSRIVDRDGDGVADATDVFTADLTDPAVGIGAGVLARPLDGSGATEVWFTCIPDVWRLMDANGDGVAESRISQSSGYGLRVALLGHDMHGLVIGPDGRMYFSIGDRGFNITTAEGVHLVRYGTGAVFRCELDGSGLEIFCDGLRNPQELVFDEVGNLFTLDNNSDGGDQARWTWLLKGSDTGWRQAYQWVGEPTSRGPWNHELLWKPFSPEQPAYVLPPIANFTSGPSGLTIYPGTGFGEEWRGKFFICDFRGNPGYSGIYAFGNEVQGAGFRLGKTEEFVWDALPTDVDFGIDGNLYWSDWVSGWNQTGKGRLYRVVPENRTAEEVAAIEDTRTTLQRLAAEGAGGSGLDAGRAASRSGASGYSDEELVALFAHRDRRVRQEAQLALAHRAIAEQDPVNGQRHMVPALQRMREPAADDRERTARLHAMWTLWHVARRSETLAGSLPKHLTGLLADEDPEVVAQACRIFGELGWQPAASRLPELLTHGSPRVQLYAAEGLGGMKAEASAGVAGLVALLESSGGTDPWLRQAAIHALEQVASPGEILAQLEHPVEHVRRALAVVLRRWEDEAIGQLLQDPSPLVRAEAARAIYDARIESAMDELSSFLGTAPDHQEGGGEERGGTDDFTWRRAIHACREIATPESARLLADFAGSMRGPARVRAEALRLLTDWTKPVTRDGILQDHRPLPGGSGADIEALREHPLFSTSQVAQIEETAKGMEPRNRERIMNALVALHRAWPGPTTITALEAIASSETFRAAPRRAAFEGLFELDPTGPETVRTMAAALVDVGSPLRARAFGRLSEDEATLRLVQTIQNTGATFSADDRAEAIKILSTLGGADSSAAYARLGEWLVEGSDPLLVDWLEGAAKHESPAVKAVERRLVDSWTTAREGGDLIAEWRMCLDGGNARRGERIFATKSETSCTKCHVVGGAGGSEAGPALDTVGARLEAESLLRAVVAPNAEIAEGFQSWILMADGEAFAGRILEETADLIVLENSKKEQLEFTPDEIEARRRDVSAMPGDISTHLSRREMQDLMAYLRSLRGEADAPR</sequence>
<dbReference type="GO" id="GO:0020037">
    <property type="term" value="F:heme binding"/>
    <property type="evidence" value="ECO:0007669"/>
    <property type="project" value="InterPro"/>
</dbReference>
<dbReference type="GO" id="GO:0009055">
    <property type="term" value="F:electron transfer activity"/>
    <property type="evidence" value="ECO:0007669"/>
    <property type="project" value="InterPro"/>
</dbReference>
<dbReference type="InterPro" id="IPR016024">
    <property type="entry name" value="ARM-type_fold"/>
</dbReference>
<dbReference type="EMBL" id="CP036434">
    <property type="protein sequence ID" value="QDV07159.1"/>
    <property type="molecule type" value="Genomic_DNA"/>
</dbReference>
<feature type="domain" description="Cytochrome c" evidence="7">
    <location>
        <begin position="1057"/>
        <end position="1194"/>
    </location>
</feature>
<keyword evidence="2 4" id="KW-0479">Metal-binding</keyword>
<dbReference type="Proteomes" id="UP000320390">
    <property type="component" value="Chromosome"/>
</dbReference>
<evidence type="ECO:0000256" key="3">
    <source>
        <dbReference type="ARBA" id="ARBA00023004"/>
    </source>
</evidence>
<dbReference type="PROSITE" id="PS51007">
    <property type="entry name" value="CYTC"/>
    <property type="match status" value="1"/>
</dbReference>
<dbReference type="Gene3D" id="1.10.760.10">
    <property type="entry name" value="Cytochrome c-like domain"/>
    <property type="match status" value="1"/>
</dbReference>
<dbReference type="Pfam" id="PF23500">
    <property type="entry name" value="DUF7133"/>
    <property type="match status" value="1"/>
</dbReference>
<feature type="chain" id="PRO_5021932870" evidence="6">
    <location>
        <begin position="20"/>
        <end position="1201"/>
    </location>
</feature>
<dbReference type="PANTHER" id="PTHR33546">
    <property type="entry name" value="LARGE, MULTIFUNCTIONAL SECRETED PROTEIN-RELATED"/>
    <property type="match status" value="1"/>
</dbReference>
<feature type="region of interest" description="Disordered" evidence="5">
    <location>
        <begin position="22"/>
        <end position="43"/>
    </location>
</feature>